<dbReference type="InterPro" id="IPR024083">
    <property type="entry name" value="Fumarase/histidase_N"/>
</dbReference>
<accession>A0A2U8HHW1</accession>
<dbReference type="AlphaFoldDB" id="A0A2U8HHW1"/>
<dbReference type="Proteomes" id="UP000244915">
    <property type="component" value="Chromosome 1"/>
</dbReference>
<dbReference type="RefSeq" id="WP_108967092.1">
    <property type="nucleotide sequence ID" value="NZ_CP022189.1"/>
</dbReference>
<dbReference type="KEGG" id="ypac:CEW88_12010"/>
<gene>
    <name evidence="1" type="ORF">CEW88_12010</name>
</gene>
<reference evidence="1 2" key="1">
    <citation type="submission" date="2017-06" db="EMBL/GenBank/DDBJ databases">
        <title>Yangia sp. YSBP01 complete genome sequence.</title>
        <authorList>
            <person name="Woo J.-H."/>
            <person name="Kim H.-S."/>
        </authorList>
    </citation>
    <scope>NUCLEOTIDE SEQUENCE [LARGE SCALE GENOMIC DNA]</scope>
    <source>
        <strain evidence="1 2">YSBP01</strain>
    </source>
</reference>
<sequence length="263" mass="27142">MSATPFDSAHLHRLFPAGDLAKLFSDSAEVRAIMIVVGTLAKVQGDAGLIPETAAKAIHRASLELQIDPGALAQCTAEAGSVVPPLLDAFRSLMQAPDYAQYLGQGALPGDLQDCALALRLRQVLAQFEAATETLPGSDDLAVLMADLPALREALLCVSHNGDSAEVLRPALGAALNLGDQGWGAERMPLTRLADWAARLIRALAGRAPGNAPLAALKAHAGILGTSLGAVEGSAVARRHVESLILPQLLLATGAALSLAARP</sequence>
<dbReference type="EMBL" id="CP022189">
    <property type="protein sequence ID" value="AWI84345.1"/>
    <property type="molecule type" value="Genomic_DNA"/>
</dbReference>
<proteinExistence type="predicted"/>
<dbReference type="Gene3D" id="1.10.275.10">
    <property type="entry name" value="Fumarase/aspartase (N-terminal domain)"/>
    <property type="match status" value="1"/>
</dbReference>
<evidence type="ECO:0000313" key="1">
    <source>
        <dbReference type="EMBL" id="AWI84345.1"/>
    </source>
</evidence>
<organism evidence="1 2">
    <name type="scientific">Alloyangia pacifica</name>
    <dbReference type="NCBI Taxonomy" id="311180"/>
    <lineage>
        <taxon>Bacteria</taxon>
        <taxon>Pseudomonadati</taxon>
        <taxon>Pseudomonadota</taxon>
        <taxon>Alphaproteobacteria</taxon>
        <taxon>Rhodobacterales</taxon>
        <taxon>Roseobacteraceae</taxon>
        <taxon>Alloyangia</taxon>
    </lineage>
</organism>
<dbReference type="GO" id="GO:0016829">
    <property type="term" value="F:lyase activity"/>
    <property type="evidence" value="ECO:0007669"/>
    <property type="project" value="UniProtKB-ARBA"/>
</dbReference>
<evidence type="ECO:0000313" key="2">
    <source>
        <dbReference type="Proteomes" id="UP000244915"/>
    </source>
</evidence>
<dbReference type="SUPFAM" id="SSF48557">
    <property type="entry name" value="L-aspartase-like"/>
    <property type="match status" value="1"/>
</dbReference>
<dbReference type="OrthoDB" id="9768878at2"/>
<protein>
    <recommendedName>
        <fullName evidence="3">3-carboxy-cis,cis-muconate cycloisomerase</fullName>
    </recommendedName>
</protein>
<name>A0A2U8HHW1_9RHOB</name>
<evidence type="ECO:0008006" key="3">
    <source>
        <dbReference type="Google" id="ProtNLM"/>
    </source>
</evidence>
<dbReference type="InterPro" id="IPR008948">
    <property type="entry name" value="L-Aspartase-like"/>
</dbReference>